<feature type="compositionally biased region" description="Basic residues" evidence="1">
    <location>
        <begin position="66"/>
        <end position="79"/>
    </location>
</feature>
<accession>A0ABR1BME2</accession>
<reference evidence="2 3" key="1">
    <citation type="submission" date="2023-08" db="EMBL/GenBank/DDBJ databases">
        <title>A Necator americanus chromosomal reference genome.</title>
        <authorList>
            <person name="Ilik V."/>
            <person name="Petrzelkova K.J."/>
            <person name="Pardy F."/>
            <person name="Fuh T."/>
            <person name="Niatou-Singa F.S."/>
            <person name="Gouil Q."/>
            <person name="Baker L."/>
            <person name="Ritchie M.E."/>
            <person name="Jex A.R."/>
            <person name="Gazzola D."/>
            <person name="Li H."/>
            <person name="Toshio Fujiwara R."/>
            <person name="Zhan B."/>
            <person name="Aroian R.V."/>
            <person name="Pafco B."/>
            <person name="Schwarz E.M."/>
        </authorList>
    </citation>
    <scope>NUCLEOTIDE SEQUENCE [LARGE SCALE GENOMIC DNA]</scope>
    <source>
        <strain evidence="2 3">Aroian</strain>
        <tissue evidence="2">Whole animal</tissue>
    </source>
</reference>
<protein>
    <submittedName>
        <fullName evidence="2">Uncharacterized protein</fullName>
    </submittedName>
</protein>
<dbReference type="Proteomes" id="UP001303046">
    <property type="component" value="Unassembled WGS sequence"/>
</dbReference>
<proteinExistence type="predicted"/>
<sequence length="79" mass="9333">MFNELDEEGILLLINRKQIQYIKNVHWKVGGVLLEGSQIVETSSSVYLERPTNMENDKEEELNRRRELHSHPSKKLRTN</sequence>
<evidence type="ECO:0000313" key="2">
    <source>
        <dbReference type="EMBL" id="KAK6726462.1"/>
    </source>
</evidence>
<name>A0ABR1BME2_NECAM</name>
<comment type="caution">
    <text evidence="2">The sequence shown here is derived from an EMBL/GenBank/DDBJ whole genome shotgun (WGS) entry which is preliminary data.</text>
</comment>
<feature type="region of interest" description="Disordered" evidence="1">
    <location>
        <begin position="50"/>
        <end position="79"/>
    </location>
</feature>
<gene>
    <name evidence="2" type="primary">Necator_chrI.g777</name>
    <name evidence="2" type="ORF">RB195_004654</name>
</gene>
<organism evidence="2 3">
    <name type="scientific">Necator americanus</name>
    <name type="common">Human hookworm</name>
    <dbReference type="NCBI Taxonomy" id="51031"/>
    <lineage>
        <taxon>Eukaryota</taxon>
        <taxon>Metazoa</taxon>
        <taxon>Ecdysozoa</taxon>
        <taxon>Nematoda</taxon>
        <taxon>Chromadorea</taxon>
        <taxon>Rhabditida</taxon>
        <taxon>Rhabditina</taxon>
        <taxon>Rhabditomorpha</taxon>
        <taxon>Strongyloidea</taxon>
        <taxon>Ancylostomatidae</taxon>
        <taxon>Bunostominae</taxon>
        <taxon>Necator</taxon>
    </lineage>
</organism>
<keyword evidence="3" id="KW-1185">Reference proteome</keyword>
<evidence type="ECO:0000313" key="3">
    <source>
        <dbReference type="Proteomes" id="UP001303046"/>
    </source>
</evidence>
<dbReference type="EMBL" id="JAVFWL010000001">
    <property type="protein sequence ID" value="KAK6726462.1"/>
    <property type="molecule type" value="Genomic_DNA"/>
</dbReference>
<evidence type="ECO:0000256" key="1">
    <source>
        <dbReference type="SAM" id="MobiDB-lite"/>
    </source>
</evidence>